<dbReference type="EMBL" id="LDJX01000002">
    <property type="protein sequence ID" value="KPM32531.1"/>
    <property type="molecule type" value="Genomic_DNA"/>
</dbReference>
<evidence type="ECO:0000313" key="1">
    <source>
        <dbReference type="EMBL" id="KPM32531.1"/>
    </source>
</evidence>
<organism evidence="1 2">
    <name type="scientific">Croceitalea dokdonensis DOKDO 023</name>
    <dbReference type="NCBI Taxonomy" id="1300341"/>
    <lineage>
        <taxon>Bacteria</taxon>
        <taxon>Pseudomonadati</taxon>
        <taxon>Bacteroidota</taxon>
        <taxon>Flavobacteriia</taxon>
        <taxon>Flavobacteriales</taxon>
        <taxon>Flavobacteriaceae</taxon>
        <taxon>Croceitalea</taxon>
    </lineage>
</organism>
<name>A0A0P7AWQ0_9FLAO</name>
<accession>A0A0P7AWQ0</accession>
<dbReference type="STRING" id="1300341.I595_949"/>
<dbReference type="Proteomes" id="UP000050280">
    <property type="component" value="Unassembled WGS sequence"/>
</dbReference>
<dbReference type="AlphaFoldDB" id="A0A0P7AWQ0"/>
<proteinExistence type="predicted"/>
<evidence type="ECO:0000313" key="2">
    <source>
        <dbReference type="Proteomes" id="UP000050280"/>
    </source>
</evidence>
<gene>
    <name evidence="1" type="ORF">I595_949</name>
</gene>
<dbReference type="OrthoDB" id="9553980at2"/>
<comment type="caution">
    <text evidence="1">The sequence shown here is derived from an EMBL/GenBank/DDBJ whole genome shotgun (WGS) entry which is preliminary data.</text>
</comment>
<dbReference type="RefSeq" id="WP_054558180.1">
    <property type="nucleotide sequence ID" value="NZ_LDJX01000002.1"/>
</dbReference>
<protein>
    <submittedName>
        <fullName evidence="1">Uncharacterized protein</fullName>
    </submittedName>
</protein>
<sequence>MLNLILDHKIYALPLNIGAVTGVYTLDENWRTMDYKNGDGLLALSLSLTYEVPLEVTDALFHQGVVPLSLDDLEEGQRNRLQLDFDIGHSSYNPKTAKLDMHNGFPHFPLPAVLENHRFGAATLEQTTCWFPEFGVPARFSQLGFGQLSEGSHIGFCAKGKVKDAVAELGFSIGEEALPLAYNFQIEGYANEFVGLSEGDMIKEIQDCFASIYGAVAVHSQMDGTDAPNGGVRIRYRF</sequence>
<reference evidence="1 2" key="1">
    <citation type="submission" date="2015-09" db="EMBL/GenBank/DDBJ databases">
        <title>Genome sequence of the marine flavobacterium Croceitalea dokdonensis DOKDO 023 that contains proton- and sodium-pumping rhodopsins.</title>
        <authorList>
            <person name="Kwon S.-K."/>
            <person name="Lee H.K."/>
            <person name="Kwak M.-J."/>
            <person name="Kim J.F."/>
        </authorList>
    </citation>
    <scope>NUCLEOTIDE SEQUENCE [LARGE SCALE GENOMIC DNA]</scope>
    <source>
        <strain evidence="1 2">DOKDO 023</strain>
    </source>
</reference>
<keyword evidence="2" id="KW-1185">Reference proteome</keyword>